<reference evidence="3" key="1">
    <citation type="submission" date="2016-10" db="EMBL/GenBank/DDBJ databases">
        <authorList>
            <person name="Varghese N."/>
            <person name="Submissions S."/>
        </authorList>
    </citation>
    <scope>NUCLEOTIDE SEQUENCE [LARGE SCALE GENOMIC DNA]</scope>
    <source>
        <strain evidence="3">DSM 44675</strain>
    </source>
</reference>
<feature type="signal peptide" evidence="1">
    <location>
        <begin position="1"/>
        <end position="35"/>
    </location>
</feature>
<proteinExistence type="predicted"/>
<sequence length="69" mass="6575">MNFNNSGLRRGARIAGAGAAAAVAIGLMSTGAANADTLVPLPDGQKAGPGAVVSRTGESALISPSLAAN</sequence>
<gene>
    <name evidence="2" type="ORF">SAMN05444583_114137</name>
</gene>
<organism evidence="2 3">
    <name type="scientific">Rhodococcus maanshanensis</name>
    <dbReference type="NCBI Taxonomy" id="183556"/>
    <lineage>
        <taxon>Bacteria</taxon>
        <taxon>Bacillati</taxon>
        <taxon>Actinomycetota</taxon>
        <taxon>Actinomycetes</taxon>
        <taxon>Mycobacteriales</taxon>
        <taxon>Nocardiaceae</taxon>
        <taxon>Rhodococcus</taxon>
    </lineage>
</organism>
<feature type="chain" id="PRO_5011766060" description="MspA protein" evidence="1">
    <location>
        <begin position="36"/>
        <end position="69"/>
    </location>
</feature>
<accession>A0A1H7T1P0</accession>
<feature type="non-terminal residue" evidence="2">
    <location>
        <position position="69"/>
    </location>
</feature>
<evidence type="ECO:0000256" key="1">
    <source>
        <dbReference type="SAM" id="SignalP"/>
    </source>
</evidence>
<protein>
    <recommendedName>
        <fullName evidence="4">MspA protein</fullName>
    </recommendedName>
</protein>
<evidence type="ECO:0008006" key="4">
    <source>
        <dbReference type="Google" id="ProtNLM"/>
    </source>
</evidence>
<evidence type="ECO:0000313" key="2">
    <source>
        <dbReference type="EMBL" id="SEL78186.1"/>
    </source>
</evidence>
<dbReference type="AlphaFoldDB" id="A0A1H7T1P0"/>
<keyword evidence="1" id="KW-0732">Signal</keyword>
<dbReference type="Proteomes" id="UP000198677">
    <property type="component" value="Unassembled WGS sequence"/>
</dbReference>
<dbReference type="EMBL" id="FOAW01000014">
    <property type="protein sequence ID" value="SEL78186.1"/>
    <property type="molecule type" value="Genomic_DNA"/>
</dbReference>
<evidence type="ECO:0000313" key="3">
    <source>
        <dbReference type="Proteomes" id="UP000198677"/>
    </source>
</evidence>
<keyword evidence="3" id="KW-1185">Reference proteome</keyword>
<name>A0A1H7T1P0_9NOCA</name>